<evidence type="ECO:0000256" key="1">
    <source>
        <dbReference type="SAM" id="MobiDB-lite"/>
    </source>
</evidence>
<accession>A0ABQ0LT10</accession>
<dbReference type="EMBL" id="DF848502">
    <property type="protein sequence ID" value="GAT54117.1"/>
    <property type="molecule type" value="Genomic_DNA"/>
</dbReference>
<protein>
    <submittedName>
        <fullName evidence="2">Uncharacterized protein</fullName>
    </submittedName>
</protein>
<evidence type="ECO:0000313" key="3">
    <source>
        <dbReference type="Proteomes" id="UP000815677"/>
    </source>
</evidence>
<organism evidence="2 3">
    <name type="scientific">Mycena chlorophos</name>
    <name type="common">Agaric fungus</name>
    <name type="synonym">Agaricus chlorophos</name>
    <dbReference type="NCBI Taxonomy" id="658473"/>
    <lineage>
        <taxon>Eukaryota</taxon>
        <taxon>Fungi</taxon>
        <taxon>Dikarya</taxon>
        <taxon>Basidiomycota</taxon>
        <taxon>Agaricomycotina</taxon>
        <taxon>Agaricomycetes</taxon>
        <taxon>Agaricomycetidae</taxon>
        <taxon>Agaricales</taxon>
        <taxon>Marasmiineae</taxon>
        <taxon>Mycenaceae</taxon>
        <taxon>Mycena</taxon>
    </lineage>
</organism>
<proteinExistence type="predicted"/>
<dbReference type="Proteomes" id="UP000815677">
    <property type="component" value="Unassembled WGS sequence"/>
</dbReference>
<reference evidence="2" key="1">
    <citation type="submission" date="2014-09" db="EMBL/GenBank/DDBJ databases">
        <title>Genome sequence of the luminous mushroom Mycena chlorophos for searching fungal bioluminescence genes.</title>
        <authorList>
            <person name="Tanaka Y."/>
            <person name="Kasuga D."/>
            <person name="Oba Y."/>
            <person name="Hase S."/>
            <person name="Sato K."/>
            <person name="Oba Y."/>
            <person name="Sakakibara Y."/>
        </authorList>
    </citation>
    <scope>NUCLEOTIDE SEQUENCE</scope>
</reference>
<feature type="non-terminal residue" evidence="2">
    <location>
        <position position="1"/>
    </location>
</feature>
<gene>
    <name evidence="2" type="ORF">MCHLO_10993</name>
</gene>
<sequence length="111" mass="11795">SGSPPTTTKKRKRSKKELVVNSRTIRIQSTLTPKIPSTLPSRKVRKFTEKALALSTKSTAAVAARKKGKGGKNWERVPAAIGVLRTQAVRGAGRSGGAGAPAARFVRFPTT</sequence>
<keyword evidence="3" id="KW-1185">Reference proteome</keyword>
<evidence type="ECO:0000313" key="2">
    <source>
        <dbReference type="EMBL" id="GAT54117.1"/>
    </source>
</evidence>
<feature type="region of interest" description="Disordered" evidence="1">
    <location>
        <begin position="91"/>
        <end position="111"/>
    </location>
</feature>
<name>A0ABQ0LT10_MYCCL</name>